<dbReference type="AlphaFoldDB" id="A0A0F0LKH0"/>
<proteinExistence type="predicted"/>
<dbReference type="RefSeq" id="WP_045271559.1">
    <property type="nucleotide sequence ID" value="NZ_JYIX01000032.1"/>
</dbReference>
<dbReference type="EMBL" id="JYIX01000032">
    <property type="protein sequence ID" value="KJL33653.1"/>
    <property type="molecule type" value="Genomic_DNA"/>
</dbReference>
<protein>
    <submittedName>
        <fullName evidence="1">Uncharacterized protein</fullName>
    </submittedName>
</protein>
<comment type="caution">
    <text evidence="1">The sequence shown here is derived from an EMBL/GenBank/DDBJ whole genome shotgun (WGS) entry which is preliminary data.</text>
</comment>
<accession>A0A0F0LKH0</accession>
<evidence type="ECO:0000313" key="2">
    <source>
        <dbReference type="Proteomes" id="UP000033740"/>
    </source>
</evidence>
<gene>
    <name evidence="1" type="ORF">RS86_01450</name>
</gene>
<dbReference type="Proteomes" id="UP000033740">
    <property type="component" value="Unassembled WGS sequence"/>
</dbReference>
<dbReference type="PATRIC" id="fig|582680.6.peg.1488"/>
<keyword evidence="2" id="KW-1185">Reference proteome</keyword>
<organism evidence="1 2">
    <name type="scientific">Microbacterium azadirachtae</name>
    <dbReference type="NCBI Taxonomy" id="582680"/>
    <lineage>
        <taxon>Bacteria</taxon>
        <taxon>Bacillati</taxon>
        <taxon>Actinomycetota</taxon>
        <taxon>Actinomycetes</taxon>
        <taxon>Micrococcales</taxon>
        <taxon>Microbacteriaceae</taxon>
        <taxon>Microbacterium</taxon>
    </lineage>
</organism>
<evidence type="ECO:0000313" key="1">
    <source>
        <dbReference type="EMBL" id="KJL33653.1"/>
    </source>
</evidence>
<sequence>MKTPAEAQQITQAMLDDTISFFGGPEGWTTRSPEPADSCTVQGHEGVSYYWIQQGPGTGSDAARDDSAKRLVERLKAQGYTAYIAKGKPNDPLARVYADGGAVADFSAYISAEYINIRAESWCVTGTDTPAPTP</sequence>
<reference evidence="1 2" key="1">
    <citation type="submission" date="2015-02" db="EMBL/GenBank/DDBJ databases">
        <title>Draft genome sequences of ten Microbacterium spp. with emphasis on heavy metal contaminated environments.</title>
        <authorList>
            <person name="Corretto E."/>
        </authorList>
    </citation>
    <scope>NUCLEOTIDE SEQUENCE [LARGE SCALE GENOMIC DNA]</scope>
    <source>
        <strain evidence="1 2">ARN176</strain>
    </source>
</reference>
<name>A0A0F0LKH0_9MICO</name>